<keyword evidence="3" id="KW-1185">Reference proteome</keyword>
<dbReference type="Pfam" id="PF00483">
    <property type="entry name" value="NTP_transferase"/>
    <property type="match status" value="1"/>
</dbReference>
<dbReference type="Gene3D" id="3.90.550.10">
    <property type="entry name" value="Spore Coat Polysaccharide Biosynthesis Protein SpsA, Chain A"/>
    <property type="match status" value="1"/>
</dbReference>
<dbReference type="InterPro" id="IPR005835">
    <property type="entry name" value="NTP_transferase_dom"/>
</dbReference>
<dbReference type="GO" id="GO:0016740">
    <property type="term" value="F:transferase activity"/>
    <property type="evidence" value="ECO:0007669"/>
    <property type="project" value="UniProtKB-KW"/>
</dbReference>
<evidence type="ECO:0000313" key="3">
    <source>
        <dbReference type="Proteomes" id="UP000199197"/>
    </source>
</evidence>
<dbReference type="AlphaFoldDB" id="A0A0P1P2R4"/>
<gene>
    <name evidence="2" type="ORF">JGI23_01900</name>
</gene>
<dbReference type="PANTHER" id="PTHR42883:SF2">
    <property type="entry name" value="THYMIDYLYLTRANSFERASE"/>
    <property type="match status" value="1"/>
</dbReference>
<evidence type="ECO:0000313" key="2">
    <source>
        <dbReference type="EMBL" id="CUT05164.1"/>
    </source>
</evidence>
<dbReference type="SUPFAM" id="SSF53448">
    <property type="entry name" value="Nucleotide-diphospho-sugar transferases"/>
    <property type="match status" value="1"/>
</dbReference>
<dbReference type="OrthoDB" id="9803871at2"/>
<keyword evidence="2" id="KW-0808">Transferase</keyword>
<evidence type="ECO:0000259" key="1">
    <source>
        <dbReference type="Pfam" id="PF00483"/>
    </source>
</evidence>
<sequence length="331" mass="36750">MKAVIPVAGVGTRLRPHTYTQPKVLLNVAGKPILGHILDKLVENSIKNISLVVGYLGDKIKSYALANYPDVNFNFINQEEPLGLGHAIYTARDEFENEDEILIILGDTIFDFDLSKFLKSKFTTIGVKQVEDPRRFGVVILDGDNFAKKLVEKPSQPESNLAIVGIYLIKNPKLLKESLEEIVKSDIKTKGEYQLTDALQLMVNKGEKITVFEIDGWYDCGKPETLLETNKFLLERNGMKLTKLGKFENVLIIPPVYISPTSKIENSIIGPYTTISDGAEISSSIIRNSIIGDCAKIYNALLDSSIVGTDAVVKGDYKKINIGDSSEIEFY</sequence>
<protein>
    <submittedName>
        <fullName evidence="2">Glucose-1-phosphate thymidylyltransferase</fullName>
    </submittedName>
</protein>
<dbReference type="Gene3D" id="2.160.10.10">
    <property type="entry name" value="Hexapeptide repeat proteins"/>
    <property type="match status" value="1"/>
</dbReference>
<accession>A0A0P1P2R4</accession>
<reference evidence="3" key="1">
    <citation type="submission" date="2015-11" db="EMBL/GenBank/DDBJ databases">
        <authorList>
            <person name="Varghese N."/>
        </authorList>
    </citation>
    <scope>NUCLEOTIDE SEQUENCE [LARGE SCALE GENOMIC DNA]</scope>
    <source>
        <strain evidence="3">JGI-23</strain>
    </source>
</reference>
<dbReference type="Proteomes" id="UP000199197">
    <property type="component" value="Unassembled WGS sequence"/>
</dbReference>
<name>A0A0P1P2R4_9BACT</name>
<dbReference type="PANTHER" id="PTHR42883">
    <property type="entry name" value="GLUCOSE-1-PHOSPHATE THYMIDYLTRANSFERASE"/>
    <property type="match status" value="1"/>
</dbReference>
<organism evidence="2 3">
    <name type="scientific">Candidatus Chryseopegocella kryptomonas</name>
    <dbReference type="NCBI Taxonomy" id="1633643"/>
    <lineage>
        <taxon>Bacteria</taxon>
        <taxon>Pseudomonadati</taxon>
        <taxon>Candidatus Kryptoniota</taxon>
        <taxon>Candidatus Chryseopegocella</taxon>
    </lineage>
</organism>
<proteinExistence type="predicted"/>
<dbReference type="InterPro" id="IPR029044">
    <property type="entry name" value="Nucleotide-diphossugar_trans"/>
</dbReference>
<feature type="domain" description="Nucleotidyl transferase" evidence="1">
    <location>
        <begin position="2"/>
        <end position="235"/>
    </location>
</feature>
<dbReference type="EMBL" id="CZVW01000034">
    <property type="protein sequence ID" value="CUT05164.1"/>
    <property type="molecule type" value="Genomic_DNA"/>
</dbReference>
<dbReference type="RefSeq" id="WP_092351115.1">
    <property type="nucleotide sequence ID" value="NZ_CZVW01000034.1"/>
</dbReference>